<dbReference type="Proteomes" id="UP000003455">
    <property type="component" value="Chromosome"/>
</dbReference>
<evidence type="ECO:0000313" key="2">
    <source>
        <dbReference type="EMBL" id="EFH95279.1"/>
    </source>
</evidence>
<dbReference type="AlphaFoldDB" id="A0A0E1X7C1"/>
<proteinExistence type="predicted"/>
<dbReference type="HOGENOM" id="CLU_189244_2_0_9"/>
<organism evidence="2">
    <name type="scientific">Staphylococcus aureus subsp. aureus MN8</name>
    <dbReference type="NCBI Taxonomy" id="548470"/>
    <lineage>
        <taxon>Bacteria</taxon>
        <taxon>Bacillati</taxon>
        <taxon>Bacillota</taxon>
        <taxon>Bacilli</taxon>
        <taxon>Bacillales</taxon>
        <taxon>Staphylococcaceae</taxon>
        <taxon>Staphylococcus</taxon>
    </lineage>
</organism>
<name>A0A0E1X7C1_STAAU</name>
<dbReference type="Gene3D" id="1.10.150.260">
    <property type="entry name" value="YozE SAM-like"/>
    <property type="match status" value="1"/>
</dbReference>
<evidence type="ECO:0000259" key="1">
    <source>
        <dbReference type="Pfam" id="PF06855"/>
    </source>
</evidence>
<gene>
    <name evidence="2" type="ORF">HMPREF0769_11489</name>
</gene>
<dbReference type="InterPro" id="IPR036806">
    <property type="entry name" value="YozE_SAM-like_sf"/>
</dbReference>
<dbReference type="Pfam" id="PF06855">
    <property type="entry name" value="YozE_SAM_like"/>
    <property type="match status" value="1"/>
</dbReference>
<sequence>MKGASLMTFYNFIMGFQNDNTPFGILAEHVSEDKAFPRLEERHQVIRAYVMSNYTDHQLIETTNRAISLYMAN</sequence>
<comment type="caution">
    <text evidence="2">The sequence shown here is derived from an EMBL/GenBank/DDBJ whole genome shotgun (WGS) entry which is preliminary data.</text>
</comment>
<dbReference type="EMBL" id="ACJA02000003">
    <property type="protein sequence ID" value="EFH95279.1"/>
    <property type="molecule type" value="Genomic_DNA"/>
</dbReference>
<accession>A0A0E1X7C1</accession>
<dbReference type="SUPFAM" id="SSF140652">
    <property type="entry name" value="YozE-like"/>
    <property type="match status" value="1"/>
</dbReference>
<reference evidence="2" key="1">
    <citation type="submission" date="2010-05" db="EMBL/GenBank/DDBJ databases">
        <authorList>
            <person name="Muzny D."/>
            <person name="Qin X."/>
            <person name="Buhay C."/>
            <person name="Dugan-Rocha S."/>
            <person name="Ding Y."/>
            <person name="Chen G."/>
            <person name="Hawes A."/>
            <person name="Holder M."/>
            <person name="Jhangiani S."/>
            <person name="Johnson A."/>
            <person name="Khan Z."/>
            <person name="Li Z."/>
            <person name="Liu W."/>
            <person name="Liu X."/>
            <person name="Perez L."/>
            <person name="Shen H."/>
            <person name="Wang Q."/>
            <person name="Watt J."/>
            <person name="Xi L."/>
            <person name="Xin Y."/>
            <person name="Zhou J."/>
            <person name="Deng J."/>
            <person name="Jiang H."/>
            <person name="Liu Y."/>
            <person name="Qu J."/>
            <person name="Song X.-Z."/>
            <person name="Zhang L."/>
            <person name="Villasana D."/>
            <person name="Johnson A."/>
            <person name="Liu J."/>
            <person name="Liyanage D."/>
            <person name="Lorensuhewa L."/>
            <person name="Robinson T."/>
            <person name="Song A."/>
            <person name="Song B.-B."/>
            <person name="Dinh H."/>
            <person name="Thornton R."/>
            <person name="Coyle M."/>
            <person name="Francisco L."/>
            <person name="Jackson L."/>
            <person name="Javaid M."/>
            <person name="Korchina V."/>
            <person name="Kovar C."/>
            <person name="Mata R."/>
            <person name="Mathew T."/>
            <person name="Ngo R."/>
            <person name="Nguyen L."/>
            <person name="Nguyen N."/>
            <person name="Okwuonu G."/>
            <person name="Ongeri F."/>
            <person name="Pham C."/>
            <person name="Simmons D."/>
            <person name="Wilczek-Boney K."/>
            <person name="Hale W."/>
            <person name="Jakkamsetti A."/>
            <person name="Pham P."/>
            <person name="Ruth R."/>
            <person name="San Lucas F."/>
            <person name="Warren J."/>
            <person name="Zhang J."/>
            <person name="Zhao Z."/>
            <person name="Zhou C."/>
            <person name="Zhu D."/>
            <person name="Lee S."/>
            <person name="Bess C."/>
            <person name="Blankenburg K."/>
            <person name="Forbes L."/>
            <person name="Fu Q."/>
            <person name="Gubbala S."/>
            <person name="Hirani K."/>
            <person name="Jayaseelan J.C."/>
            <person name="Lara F."/>
            <person name="Munidasa M."/>
            <person name="Palculict T."/>
            <person name="Patil S."/>
            <person name="Pu L.-L."/>
            <person name="Saada N."/>
            <person name="Tang L."/>
            <person name="Weissenberger G."/>
            <person name="Zhu Y."/>
            <person name="Hemphill L."/>
            <person name="Shang Y."/>
            <person name="Youmans B."/>
            <person name="Ayvaz T."/>
            <person name="Ross M."/>
            <person name="Santibanez J."/>
            <person name="Aqrawi P."/>
            <person name="Gross S."/>
            <person name="Joshi V."/>
            <person name="Fowler G."/>
            <person name="Nazareth L."/>
            <person name="Reid J."/>
            <person name="Worley K."/>
            <person name="Petrosino J."/>
            <person name="Highlander S."/>
            <person name="Gibbs R."/>
        </authorList>
    </citation>
    <scope>NUCLEOTIDE SEQUENCE [LARGE SCALE GENOMIC DNA]</scope>
    <source>
        <strain evidence="2">MN8</strain>
    </source>
</reference>
<protein>
    <recommendedName>
        <fullName evidence="1">YozE SAM-like domain-containing protein</fullName>
    </recommendedName>
</protein>
<feature type="domain" description="YozE SAM-like" evidence="1">
    <location>
        <begin position="8"/>
        <end position="71"/>
    </location>
</feature>
<dbReference type="InterPro" id="IPR023089">
    <property type="entry name" value="YozE_SAM-like"/>
</dbReference>